<dbReference type="Proteomes" id="UP001201812">
    <property type="component" value="Unassembled WGS sequence"/>
</dbReference>
<reference evidence="2" key="1">
    <citation type="submission" date="2022-01" db="EMBL/GenBank/DDBJ databases">
        <title>Genome Sequence Resource for Two Populations of Ditylenchus destructor, the Migratory Endoparasitic Phytonematode.</title>
        <authorList>
            <person name="Zhang H."/>
            <person name="Lin R."/>
            <person name="Xie B."/>
        </authorList>
    </citation>
    <scope>NUCLEOTIDE SEQUENCE</scope>
    <source>
        <strain evidence="2">BazhouSP</strain>
    </source>
</reference>
<proteinExistence type="predicted"/>
<feature type="compositionally biased region" description="Basic and acidic residues" evidence="1">
    <location>
        <begin position="136"/>
        <end position="150"/>
    </location>
</feature>
<feature type="compositionally biased region" description="Basic and acidic residues" evidence="1">
    <location>
        <begin position="158"/>
        <end position="175"/>
    </location>
</feature>
<feature type="compositionally biased region" description="Polar residues" evidence="1">
    <location>
        <begin position="215"/>
        <end position="226"/>
    </location>
</feature>
<name>A0AAD4N9W8_9BILA</name>
<feature type="region of interest" description="Disordered" evidence="1">
    <location>
        <begin position="133"/>
        <end position="388"/>
    </location>
</feature>
<feature type="compositionally biased region" description="Polar residues" evidence="1">
    <location>
        <begin position="178"/>
        <end position="192"/>
    </location>
</feature>
<feature type="compositionally biased region" description="Polar residues" evidence="1">
    <location>
        <begin position="296"/>
        <end position="309"/>
    </location>
</feature>
<feature type="compositionally biased region" description="Basic and acidic residues" evidence="1">
    <location>
        <begin position="372"/>
        <end position="388"/>
    </location>
</feature>
<evidence type="ECO:0000313" key="3">
    <source>
        <dbReference type="Proteomes" id="UP001201812"/>
    </source>
</evidence>
<evidence type="ECO:0000313" key="2">
    <source>
        <dbReference type="EMBL" id="KAI1722292.1"/>
    </source>
</evidence>
<accession>A0AAD4N9W8</accession>
<comment type="caution">
    <text evidence="2">The sequence shown here is derived from an EMBL/GenBank/DDBJ whole genome shotgun (WGS) entry which is preliminary data.</text>
</comment>
<organism evidence="2 3">
    <name type="scientific">Ditylenchus destructor</name>
    <dbReference type="NCBI Taxonomy" id="166010"/>
    <lineage>
        <taxon>Eukaryota</taxon>
        <taxon>Metazoa</taxon>
        <taxon>Ecdysozoa</taxon>
        <taxon>Nematoda</taxon>
        <taxon>Chromadorea</taxon>
        <taxon>Rhabditida</taxon>
        <taxon>Tylenchina</taxon>
        <taxon>Tylenchomorpha</taxon>
        <taxon>Sphaerularioidea</taxon>
        <taxon>Anguinidae</taxon>
        <taxon>Anguininae</taxon>
        <taxon>Ditylenchus</taxon>
    </lineage>
</organism>
<sequence>MVLAELECDATLHLKKSDGHEYMKKHLTIDKARKAAKAKVPKPLIQANNNDNDNKEKQVIIEIVPDKLNPKHPDHEQCEKTIKMTLSIALIEIADAGKGKFKKPTRAIKVDLGKCEFRTGKCANTELFTADNSRTIGEHNSHTENSHSEAHSTAGTTHSDHSTTHSTPEAKRSDANHGVSTITSHQPSASSHTADHLGSGNHAIDGSQTDKSKNSIHSSEVDSSFATEYLDLPGSHETNKAGSHETASTENKTTTHTSPPHGGKTSGIEERSRELSAQPGVHTTDPNKRHDETPEATGSPTHISPAHSNNHTHREGLLIQSPEGSSTSSTTSEHSTPRQSQESTNNHRTHNETPHGLAGLLHVNSHSSGHSEVGHTEHDGTVGKSHTSDLVRSKPVHFFLHGHLYCGENEKYVKNEVSATIRLRGSHIVEDELSNKSINSDELHVEEDFLNHQNVKCAIGPANVPICKYTPVKFGKIPRYIAPATLVDARLSNVCKKKSGHECKKVEAIKQIQLDIEPKEKECSNYKPIRMTIQLDRMDQRTDERTNDVIYQVNLGSCDFRTGHCSLVGKYIGK</sequence>
<protein>
    <submittedName>
        <fullName evidence="2">Uncharacterized protein</fullName>
    </submittedName>
</protein>
<keyword evidence="3" id="KW-1185">Reference proteome</keyword>
<gene>
    <name evidence="2" type="ORF">DdX_04604</name>
</gene>
<feature type="compositionally biased region" description="Low complexity" evidence="1">
    <location>
        <begin position="321"/>
        <end position="334"/>
    </location>
</feature>
<evidence type="ECO:0000256" key="1">
    <source>
        <dbReference type="SAM" id="MobiDB-lite"/>
    </source>
</evidence>
<dbReference type="AlphaFoldDB" id="A0AAD4N9W8"/>
<dbReference type="EMBL" id="JAKKPZ010000004">
    <property type="protein sequence ID" value="KAI1722292.1"/>
    <property type="molecule type" value="Genomic_DNA"/>
</dbReference>
<feature type="compositionally biased region" description="Polar residues" evidence="1">
    <location>
        <begin position="245"/>
        <end position="258"/>
    </location>
</feature>